<dbReference type="RefSeq" id="WP_344796265.1">
    <property type="nucleotide sequence ID" value="NZ_BAABAU010000002.1"/>
</dbReference>
<dbReference type="EMBL" id="BAABAU010000002">
    <property type="protein sequence ID" value="GAA4266678.1"/>
    <property type="molecule type" value="Genomic_DNA"/>
</dbReference>
<comment type="caution">
    <text evidence="1">The sequence shown here is derived from an EMBL/GenBank/DDBJ whole genome shotgun (WGS) entry which is preliminary data.</text>
</comment>
<keyword evidence="2" id="KW-1185">Reference proteome</keyword>
<evidence type="ECO:0000313" key="2">
    <source>
        <dbReference type="Proteomes" id="UP001501594"/>
    </source>
</evidence>
<accession>A0ABP8E375</accession>
<proteinExistence type="predicted"/>
<dbReference type="Proteomes" id="UP001501594">
    <property type="component" value="Unassembled WGS sequence"/>
</dbReference>
<evidence type="ECO:0000313" key="1">
    <source>
        <dbReference type="EMBL" id="GAA4266678.1"/>
    </source>
</evidence>
<reference evidence="2" key="1">
    <citation type="journal article" date="2019" name="Int. J. Syst. Evol. Microbiol.">
        <title>The Global Catalogue of Microorganisms (GCM) 10K type strain sequencing project: providing services to taxonomists for standard genome sequencing and annotation.</title>
        <authorList>
            <consortium name="The Broad Institute Genomics Platform"/>
            <consortium name="The Broad Institute Genome Sequencing Center for Infectious Disease"/>
            <person name="Wu L."/>
            <person name="Ma J."/>
        </authorList>
    </citation>
    <scope>NUCLEOTIDE SEQUENCE [LARGE SCALE GENOMIC DNA]</scope>
    <source>
        <strain evidence="2">JCM 17442</strain>
    </source>
</reference>
<evidence type="ECO:0008006" key="3">
    <source>
        <dbReference type="Google" id="ProtNLM"/>
    </source>
</evidence>
<sequence length="122" mass="13568">MAAIEVTAYAASVRTDVPELVDELRNLLGAQLVAYLAGVKETRAVRQWAEGRNPQPRQEQRLRVAFRVTKLLLERDRPRVVQAWFQGMNPQLDDVSPARFILETDGADPRVIAAAQAFAANG</sequence>
<gene>
    <name evidence="1" type="ORF">GCM10022256_22900</name>
</gene>
<name>A0ABP8E375_9MICO</name>
<protein>
    <recommendedName>
        <fullName evidence="3">Antitoxin Xre/MbcA/ParS-like toxin-binding domain-containing protein</fullName>
    </recommendedName>
</protein>
<organism evidence="1 2">
    <name type="scientific">Frondihabitans peucedani</name>
    <dbReference type="NCBI Taxonomy" id="598626"/>
    <lineage>
        <taxon>Bacteria</taxon>
        <taxon>Bacillati</taxon>
        <taxon>Actinomycetota</taxon>
        <taxon>Actinomycetes</taxon>
        <taxon>Micrococcales</taxon>
        <taxon>Microbacteriaceae</taxon>
        <taxon>Frondihabitans</taxon>
    </lineage>
</organism>